<sequence length="433" mass="46022">MASTSLPSLGSGKPERWEAHNTPNVLSGISVTFESEPTPSLLFVGNSDSRPNGASTVLFLLRNIQYLPPNQILTGKMKAAAVVAFLITTMVMGGTVPDHQAEPRSPDPPTSPAELNPRFMLSPISNKCLADLYIRGPRLLLNKDARTSACRSLMDQTATVTSYTTTTIGSDATPSIVYDPAPTSAPDTPAAMPAPGEDEIDDGTSDSFTDEPQESVGDNAPQGITIGEPNPDILPPKEEPMVKPEPVAEKTPVLAVDPAPEKTPELIVDPTPVPPPAPILIAPSLDDQKSDIIEEPAMEEPIKEVKPIELAPVDPIPFLEPSPEPLEPKPLPIPIATGTSTQATGTTAPPVPVNNMVERRGFIEDLLAKFTNGGKLTDPKASAGPRTITPQPMPTLDLPCPKERVYSRACTRFGFKAETVSTSTDVVTVTVYL</sequence>
<keyword evidence="3" id="KW-1185">Reference proteome</keyword>
<feature type="compositionally biased region" description="Low complexity" evidence="1">
    <location>
        <begin position="181"/>
        <end position="195"/>
    </location>
</feature>
<evidence type="ECO:0000313" key="3">
    <source>
        <dbReference type="Proteomes" id="UP001201980"/>
    </source>
</evidence>
<feature type="compositionally biased region" description="Acidic residues" evidence="1">
    <location>
        <begin position="196"/>
        <end position="213"/>
    </location>
</feature>
<evidence type="ECO:0000256" key="1">
    <source>
        <dbReference type="SAM" id="MobiDB-lite"/>
    </source>
</evidence>
<name>A0AAD5RYA2_9PEZI</name>
<proteinExistence type="predicted"/>
<dbReference type="Proteomes" id="UP001201980">
    <property type="component" value="Unassembled WGS sequence"/>
</dbReference>
<dbReference type="EMBL" id="JAKWBI020000007">
    <property type="protein sequence ID" value="KAJ2906898.1"/>
    <property type="molecule type" value="Genomic_DNA"/>
</dbReference>
<feature type="region of interest" description="Disordered" evidence="1">
    <location>
        <begin position="374"/>
        <end position="394"/>
    </location>
</feature>
<dbReference type="AlphaFoldDB" id="A0AAD5RYA2"/>
<feature type="region of interest" description="Disordered" evidence="1">
    <location>
        <begin position="1"/>
        <end position="20"/>
    </location>
</feature>
<organism evidence="2 3">
    <name type="scientific">Zalerion maritima</name>
    <dbReference type="NCBI Taxonomy" id="339359"/>
    <lineage>
        <taxon>Eukaryota</taxon>
        <taxon>Fungi</taxon>
        <taxon>Dikarya</taxon>
        <taxon>Ascomycota</taxon>
        <taxon>Pezizomycotina</taxon>
        <taxon>Sordariomycetes</taxon>
        <taxon>Lulworthiomycetidae</taxon>
        <taxon>Lulworthiales</taxon>
        <taxon>Lulworthiaceae</taxon>
        <taxon>Zalerion</taxon>
    </lineage>
</organism>
<protein>
    <submittedName>
        <fullName evidence="2">Uncharacterized protein</fullName>
    </submittedName>
</protein>
<accession>A0AAD5RYA2</accession>
<comment type="caution">
    <text evidence="2">The sequence shown here is derived from an EMBL/GenBank/DDBJ whole genome shotgun (WGS) entry which is preliminary data.</text>
</comment>
<reference evidence="2" key="1">
    <citation type="submission" date="2022-07" db="EMBL/GenBank/DDBJ databases">
        <title>Draft genome sequence of Zalerion maritima ATCC 34329, a (micro)plastics degrading marine fungus.</title>
        <authorList>
            <person name="Paco A."/>
            <person name="Goncalves M.F.M."/>
            <person name="Rocha-Santos T.A.P."/>
            <person name="Alves A."/>
        </authorList>
    </citation>
    <scope>NUCLEOTIDE SEQUENCE</scope>
    <source>
        <strain evidence="2">ATCC 34329</strain>
    </source>
</reference>
<feature type="region of interest" description="Disordered" evidence="1">
    <location>
        <begin position="97"/>
        <end position="116"/>
    </location>
</feature>
<gene>
    <name evidence="2" type="ORF">MKZ38_009761</name>
</gene>
<feature type="region of interest" description="Disordered" evidence="1">
    <location>
        <begin position="181"/>
        <end position="235"/>
    </location>
</feature>
<evidence type="ECO:0000313" key="2">
    <source>
        <dbReference type="EMBL" id="KAJ2906898.1"/>
    </source>
</evidence>